<evidence type="ECO:0000313" key="5">
    <source>
        <dbReference type="EMBL" id="RAP77921.1"/>
    </source>
</evidence>
<dbReference type="Pfam" id="PF00392">
    <property type="entry name" value="GntR"/>
    <property type="match status" value="1"/>
</dbReference>
<dbReference type="SUPFAM" id="SSF46785">
    <property type="entry name" value="Winged helix' DNA-binding domain"/>
    <property type="match status" value="1"/>
</dbReference>
<organism evidence="5 6">
    <name type="scientific">Paenibacillus montanisoli</name>
    <dbReference type="NCBI Taxonomy" id="2081970"/>
    <lineage>
        <taxon>Bacteria</taxon>
        <taxon>Bacillati</taxon>
        <taxon>Bacillota</taxon>
        <taxon>Bacilli</taxon>
        <taxon>Bacillales</taxon>
        <taxon>Paenibacillaceae</taxon>
        <taxon>Paenibacillus</taxon>
    </lineage>
</organism>
<dbReference type="Gene3D" id="1.20.120.530">
    <property type="entry name" value="GntR ligand-binding domain-like"/>
    <property type="match status" value="1"/>
</dbReference>
<dbReference type="GO" id="GO:0003700">
    <property type="term" value="F:DNA-binding transcription factor activity"/>
    <property type="evidence" value="ECO:0007669"/>
    <property type="project" value="InterPro"/>
</dbReference>
<dbReference type="PRINTS" id="PR00035">
    <property type="entry name" value="HTHGNTR"/>
</dbReference>
<dbReference type="CDD" id="cd07377">
    <property type="entry name" value="WHTH_GntR"/>
    <property type="match status" value="1"/>
</dbReference>
<accession>A0A328U9A5</accession>
<keyword evidence="6" id="KW-1185">Reference proteome</keyword>
<dbReference type="SMART" id="SM00345">
    <property type="entry name" value="HTH_GNTR"/>
    <property type="match status" value="1"/>
</dbReference>
<dbReference type="RefSeq" id="WP_112881044.1">
    <property type="nucleotide sequence ID" value="NZ_QLUW01000001.1"/>
</dbReference>
<reference evidence="5 6" key="1">
    <citation type="submission" date="2018-06" db="EMBL/GenBank/DDBJ databases">
        <title>Paenibacillus montanisoli sp. nov., isolated from mountain area soil.</title>
        <authorList>
            <person name="Wu M."/>
        </authorList>
    </citation>
    <scope>NUCLEOTIDE SEQUENCE [LARGE SCALE GENOMIC DNA]</scope>
    <source>
        <strain evidence="5 6">RA17</strain>
    </source>
</reference>
<evidence type="ECO:0000313" key="6">
    <source>
        <dbReference type="Proteomes" id="UP000249260"/>
    </source>
</evidence>
<evidence type="ECO:0000256" key="3">
    <source>
        <dbReference type="ARBA" id="ARBA00023163"/>
    </source>
</evidence>
<dbReference type="SMART" id="SM00895">
    <property type="entry name" value="FCD"/>
    <property type="match status" value="1"/>
</dbReference>
<dbReference type="EMBL" id="QLUW01000001">
    <property type="protein sequence ID" value="RAP77921.1"/>
    <property type="molecule type" value="Genomic_DNA"/>
</dbReference>
<keyword evidence="1" id="KW-0805">Transcription regulation</keyword>
<dbReference type="InterPro" id="IPR036388">
    <property type="entry name" value="WH-like_DNA-bd_sf"/>
</dbReference>
<evidence type="ECO:0000256" key="2">
    <source>
        <dbReference type="ARBA" id="ARBA00023125"/>
    </source>
</evidence>
<feature type="domain" description="HTH gntR-type" evidence="4">
    <location>
        <begin position="12"/>
        <end position="80"/>
    </location>
</feature>
<dbReference type="InterPro" id="IPR000524">
    <property type="entry name" value="Tscrpt_reg_HTH_GntR"/>
</dbReference>
<dbReference type="Proteomes" id="UP000249260">
    <property type="component" value="Unassembled WGS sequence"/>
</dbReference>
<name>A0A328U9A5_9BACL</name>
<keyword evidence="2" id="KW-0238">DNA-binding</keyword>
<dbReference type="GO" id="GO:0003677">
    <property type="term" value="F:DNA binding"/>
    <property type="evidence" value="ECO:0007669"/>
    <property type="project" value="UniProtKB-KW"/>
</dbReference>
<evidence type="ECO:0000256" key="1">
    <source>
        <dbReference type="ARBA" id="ARBA00023015"/>
    </source>
</evidence>
<dbReference type="SUPFAM" id="SSF48008">
    <property type="entry name" value="GntR ligand-binding domain-like"/>
    <property type="match status" value="1"/>
</dbReference>
<dbReference type="InterPro" id="IPR008920">
    <property type="entry name" value="TF_FadR/GntR_C"/>
</dbReference>
<dbReference type="InterPro" id="IPR036390">
    <property type="entry name" value="WH_DNA-bd_sf"/>
</dbReference>
<dbReference type="AlphaFoldDB" id="A0A328U9A5"/>
<dbReference type="PANTHER" id="PTHR43537">
    <property type="entry name" value="TRANSCRIPTIONAL REGULATOR, GNTR FAMILY"/>
    <property type="match status" value="1"/>
</dbReference>
<sequence length="244" mass="27293">MIRNKVTQVERKTVAQNILQQLIELIMNGTLAPGEKLPTEFQLMEMFGAGRSSLREAIKALAALGLIEVRVPEGTFVSATMGGFFTKQLALVSKISFDNIVELIEARIKIETDLAELAAWKSTEEELKELHDCLELMRTAENNVQFTQGDLQFHIQLGNMAKNSFLIHVLHILHDITATWIMKVIQTESSKKLAVSQHERIYQAVASKDPAAAGQAMTEHLESVSALLLEVRDKELKQVNSQQE</sequence>
<keyword evidence="3" id="KW-0804">Transcription</keyword>
<comment type="caution">
    <text evidence="5">The sequence shown here is derived from an EMBL/GenBank/DDBJ whole genome shotgun (WGS) entry which is preliminary data.</text>
</comment>
<dbReference type="Pfam" id="PF07729">
    <property type="entry name" value="FCD"/>
    <property type="match status" value="1"/>
</dbReference>
<protein>
    <recommendedName>
        <fullName evidence="4">HTH gntR-type domain-containing protein</fullName>
    </recommendedName>
</protein>
<evidence type="ECO:0000259" key="4">
    <source>
        <dbReference type="PROSITE" id="PS50949"/>
    </source>
</evidence>
<dbReference type="InterPro" id="IPR011711">
    <property type="entry name" value="GntR_C"/>
</dbReference>
<dbReference type="PROSITE" id="PS50949">
    <property type="entry name" value="HTH_GNTR"/>
    <property type="match status" value="1"/>
</dbReference>
<dbReference type="Gene3D" id="1.10.10.10">
    <property type="entry name" value="Winged helix-like DNA-binding domain superfamily/Winged helix DNA-binding domain"/>
    <property type="match status" value="1"/>
</dbReference>
<gene>
    <name evidence="5" type="ORF">DL346_05550</name>
</gene>
<proteinExistence type="predicted"/>
<dbReference type="PANTHER" id="PTHR43537:SF5">
    <property type="entry name" value="UXU OPERON TRANSCRIPTIONAL REGULATOR"/>
    <property type="match status" value="1"/>
</dbReference>
<dbReference type="OrthoDB" id="9782299at2"/>